<name>A0A1J5HPR4_9BACT</name>
<feature type="transmembrane region" description="Helical" evidence="1">
    <location>
        <begin position="7"/>
        <end position="26"/>
    </location>
</feature>
<feature type="transmembrane region" description="Helical" evidence="1">
    <location>
        <begin position="223"/>
        <end position="248"/>
    </location>
</feature>
<keyword evidence="1" id="KW-1133">Transmembrane helix</keyword>
<sequence length="386" mass="45051">MKQRIRVIITIVTAISLFFNVILPIAKNWSRFTEKFDPKLYEKKYNQSQYIIPQSKTPISDEEIYAHAGYQYINGLNPILINSDHPPLGKYMIGLFTIITGNQRTIALFIGLSTLISVYLLTLFLTNSIILTILSILFLSLDTMFIDQIIYSPMLDSIQVLFLILFFFTFLIWMKKQKIQYLIISGIIFGFLSSVKMYFPALIALGVSSLYLLLKNKNIYKTLFASLCIITIGFIIYLLSYSVFFIKGGTFISFLKSQKWIFLYWSQNAARSASSFGAIFPFILFNCWKIWWGDFGYIKYQNWSIFWPLFFISGILSMLAPFLIKKSKIEKQKLFQSPIIYLSLWILFCLSYLAFVPISPRYLMLIFYPLYIIITLAIKFIFPKYV</sequence>
<evidence type="ECO:0000313" key="4">
    <source>
        <dbReference type="Proteomes" id="UP000183758"/>
    </source>
</evidence>
<evidence type="ECO:0000259" key="2">
    <source>
        <dbReference type="Pfam" id="PF13231"/>
    </source>
</evidence>
<protein>
    <recommendedName>
        <fullName evidence="2">Glycosyltransferase RgtA/B/C/D-like domain-containing protein</fullName>
    </recommendedName>
</protein>
<keyword evidence="1" id="KW-0812">Transmembrane</keyword>
<feature type="domain" description="Glycosyltransferase RgtA/B/C/D-like" evidence="2">
    <location>
        <begin position="84"/>
        <end position="238"/>
    </location>
</feature>
<dbReference type="InterPro" id="IPR038731">
    <property type="entry name" value="RgtA/B/C-like"/>
</dbReference>
<evidence type="ECO:0000256" key="1">
    <source>
        <dbReference type="SAM" id="Phobius"/>
    </source>
</evidence>
<feature type="transmembrane region" description="Helical" evidence="1">
    <location>
        <begin position="269"/>
        <end position="291"/>
    </location>
</feature>
<dbReference type="AlphaFoldDB" id="A0A1J5HPR4"/>
<comment type="caution">
    <text evidence="3">The sequence shown here is derived from an EMBL/GenBank/DDBJ whole genome shotgun (WGS) entry which is preliminary data.</text>
</comment>
<dbReference type="EMBL" id="MNZM01000014">
    <property type="protein sequence ID" value="OIP86427.1"/>
    <property type="molecule type" value="Genomic_DNA"/>
</dbReference>
<dbReference type="Proteomes" id="UP000183758">
    <property type="component" value="Unassembled WGS sequence"/>
</dbReference>
<gene>
    <name evidence="3" type="ORF">AUK04_00610</name>
</gene>
<feature type="transmembrane region" description="Helical" evidence="1">
    <location>
        <begin position="129"/>
        <end position="151"/>
    </location>
</feature>
<reference evidence="3 4" key="1">
    <citation type="journal article" date="2016" name="Environ. Microbiol.">
        <title>Genomic resolution of a cold subsurface aquifer community provides metabolic insights for novel microbes adapted to high CO concentrations.</title>
        <authorList>
            <person name="Probst A.J."/>
            <person name="Castelle C.J."/>
            <person name="Singh A."/>
            <person name="Brown C.T."/>
            <person name="Anantharaman K."/>
            <person name="Sharon I."/>
            <person name="Hug L.A."/>
            <person name="Burstein D."/>
            <person name="Emerson J.B."/>
            <person name="Thomas B.C."/>
            <person name="Banfield J.F."/>
        </authorList>
    </citation>
    <scope>NUCLEOTIDE SEQUENCE [LARGE SCALE GENOMIC DNA]</scope>
    <source>
        <strain evidence="3">CG2_30_33_16</strain>
    </source>
</reference>
<feature type="transmembrane region" description="Helical" evidence="1">
    <location>
        <begin position="303"/>
        <end position="323"/>
    </location>
</feature>
<feature type="transmembrane region" description="Helical" evidence="1">
    <location>
        <begin position="181"/>
        <end position="203"/>
    </location>
</feature>
<dbReference type="Pfam" id="PF13231">
    <property type="entry name" value="PMT_2"/>
    <property type="match status" value="1"/>
</dbReference>
<proteinExistence type="predicted"/>
<evidence type="ECO:0000313" key="3">
    <source>
        <dbReference type="EMBL" id="OIP86427.1"/>
    </source>
</evidence>
<feature type="transmembrane region" description="Helical" evidence="1">
    <location>
        <begin position="362"/>
        <end position="382"/>
    </location>
</feature>
<organism evidence="3 4">
    <name type="scientific">Candidatus Roizmanbacteria bacterium CG2_30_33_16</name>
    <dbReference type="NCBI Taxonomy" id="1805340"/>
    <lineage>
        <taxon>Bacteria</taxon>
        <taxon>Candidatus Roizmaniibacteriota</taxon>
    </lineage>
</organism>
<feature type="transmembrane region" description="Helical" evidence="1">
    <location>
        <begin position="335"/>
        <end position="356"/>
    </location>
</feature>
<accession>A0A1J5HPR4</accession>
<keyword evidence="1" id="KW-0472">Membrane</keyword>
<feature type="transmembrane region" description="Helical" evidence="1">
    <location>
        <begin position="157"/>
        <end position="174"/>
    </location>
</feature>